<dbReference type="AlphaFoldDB" id="A0A6J4RLZ8"/>
<organism evidence="2">
    <name type="scientific">uncultured Solirubrobacteraceae bacterium</name>
    <dbReference type="NCBI Taxonomy" id="1162706"/>
    <lineage>
        <taxon>Bacteria</taxon>
        <taxon>Bacillati</taxon>
        <taxon>Actinomycetota</taxon>
        <taxon>Thermoleophilia</taxon>
        <taxon>Solirubrobacterales</taxon>
        <taxon>Solirubrobacteraceae</taxon>
        <taxon>environmental samples</taxon>
    </lineage>
</organism>
<name>A0A6J4RLZ8_9ACTN</name>
<evidence type="ECO:0000256" key="1">
    <source>
        <dbReference type="SAM" id="MobiDB-lite"/>
    </source>
</evidence>
<proteinExistence type="predicted"/>
<feature type="non-terminal residue" evidence="2">
    <location>
        <position position="1"/>
    </location>
</feature>
<sequence>GHGARVRGEADRRGRNRGGGEPRPGGDGRVGRAGRGRAAPPPVRHGLFGAPPRAPVQPARHGTGAGRQLGSAPAAARGAPRRRRAGTDLGGRLAPRHAGEGGQGDRARPRERDHELPPHRLARRAAAARTRRPARAGRAPRRRQARAAAAGGRSALRRAGLARHRRGGPHGGPCVPALPRKRPLLRPAPAGAAEGGRM</sequence>
<feature type="compositionally biased region" description="Basic residues" evidence="1">
    <location>
        <begin position="129"/>
        <end position="145"/>
    </location>
</feature>
<feature type="compositionally biased region" description="Basic and acidic residues" evidence="1">
    <location>
        <begin position="1"/>
        <end position="30"/>
    </location>
</feature>
<feature type="compositionally biased region" description="Low complexity" evidence="1">
    <location>
        <begin position="146"/>
        <end position="159"/>
    </location>
</feature>
<protein>
    <submittedName>
        <fullName evidence="2">Uncharacterized protein</fullName>
    </submittedName>
</protein>
<accession>A0A6J4RLZ8</accession>
<reference evidence="2" key="1">
    <citation type="submission" date="2020-02" db="EMBL/GenBank/DDBJ databases">
        <authorList>
            <person name="Meier V. D."/>
        </authorList>
    </citation>
    <scope>NUCLEOTIDE SEQUENCE</scope>
    <source>
        <strain evidence="2">AVDCRST_MAG13</strain>
    </source>
</reference>
<feature type="compositionally biased region" description="Basic and acidic residues" evidence="1">
    <location>
        <begin position="97"/>
        <end position="118"/>
    </location>
</feature>
<feature type="region of interest" description="Disordered" evidence="1">
    <location>
        <begin position="1"/>
        <end position="198"/>
    </location>
</feature>
<gene>
    <name evidence="2" type="ORF">AVDCRST_MAG13-893</name>
</gene>
<feature type="non-terminal residue" evidence="2">
    <location>
        <position position="198"/>
    </location>
</feature>
<evidence type="ECO:0000313" key="2">
    <source>
        <dbReference type="EMBL" id="CAA9476853.1"/>
    </source>
</evidence>
<dbReference type="EMBL" id="CADCVO010000137">
    <property type="protein sequence ID" value="CAA9476853.1"/>
    <property type="molecule type" value="Genomic_DNA"/>
</dbReference>